<feature type="non-terminal residue" evidence="3">
    <location>
        <position position="1"/>
    </location>
</feature>
<sequence length="138" mass="15096">WQKGWVPLTHDALVRAIELNGVAVEKNKTAFEWGRHLAQDRDAVLKLAGDAPRAKADVVALPSLDTLIARRVDLLTAYQNAAYAAEFRAVVERVRAAEAAVVGAGQPLALTEAVVRNLSKLMAYKDEYEVARLYTDPA</sequence>
<gene>
    <name evidence="3" type="ORF">JNB62_19060</name>
</gene>
<name>A0ABS7HS26_9MICO</name>
<dbReference type="Pfam" id="PF20169">
    <property type="entry name" value="DUF6537"/>
    <property type="match status" value="1"/>
</dbReference>
<protein>
    <recommendedName>
        <fullName evidence="2">DUF6537 domain-containing protein</fullName>
    </recommendedName>
</protein>
<keyword evidence="4" id="KW-1185">Reference proteome</keyword>
<dbReference type="SUPFAM" id="SSF53323">
    <property type="entry name" value="Pyruvate-ferredoxin oxidoreductase, PFOR, domain III"/>
    <property type="match status" value="1"/>
</dbReference>
<organism evidence="3 4">
    <name type="scientific">Microbacterium jejuense</name>
    <dbReference type="NCBI Taxonomy" id="1263637"/>
    <lineage>
        <taxon>Bacteria</taxon>
        <taxon>Bacillati</taxon>
        <taxon>Actinomycetota</taxon>
        <taxon>Actinomycetes</taxon>
        <taxon>Micrococcales</taxon>
        <taxon>Microbacteriaceae</taxon>
        <taxon>Microbacterium</taxon>
    </lineage>
</organism>
<evidence type="ECO:0000259" key="2">
    <source>
        <dbReference type="Pfam" id="PF20169"/>
    </source>
</evidence>
<accession>A0ABS7HS26</accession>
<keyword evidence="1" id="KW-0560">Oxidoreductase</keyword>
<feature type="non-terminal residue" evidence="3">
    <location>
        <position position="138"/>
    </location>
</feature>
<comment type="caution">
    <text evidence="3">The sequence shown here is derived from an EMBL/GenBank/DDBJ whole genome shotgun (WGS) entry which is preliminary data.</text>
</comment>
<evidence type="ECO:0000256" key="1">
    <source>
        <dbReference type="ARBA" id="ARBA00023002"/>
    </source>
</evidence>
<reference evidence="3 4" key="1">
    <citation type="journal article" date="2021" name="MBio">
        <title>Poor Competitiveness of Bradyrhizobium in Pigeon Pea Root Colonization in Indian Soils.</title>
        <authorList>
            <person name="Chalasani D."/>
            <person name="Basu A."/>
            <person name="Pullabhotla S.V.S.R.N."/>
            <person name="Jorrin B."/>
            <person name="Neal A.L."/>
            <person name="Poole P.S."/>
            <person name="Podile A.R."/>
            <person name="Tkacz A."/>
        </authorList>
    </citation>
    <scope>NUCLEOTIDE SEQUENCE [LARGE SCALE GENOMIC DNA]</scope>
    <source>
        <strain evidence="3 4">HU14</strain>
    </source>
</reference>
<evidence type="ECO:0000313" key="3">
    <source>
        <dbReference type="EMBL" id="MBW9095782.1"/>
    </source>
</evidence>
<dbReference type="InterPro" id="IPR002869">
    <property type="entry name" value="Pyrv_flavodox_OxRed_cen"/>
</dbReference>
<dbReference type="InterPro" id="IPR046667">
    <property type="entry name" value="DUF6537"/>
</dbReference>
<proteinExistence type="predicted"/>
<dbReference type="Proteomes" id="UP001196843">
    <property type="component" value="Unassembled WGS sequence"/>
</dbReference>
<dbReference type="EMBL" id="JAEUAW010000039">
    <property type="protein sequence ID" value="MBW9095782.1"/>
    <property type="molecule type" value="Genomic_DNA"/>
</dbReference>
<feature type="domain" description="DUF6537" evidence="2">
    <location>
        <begin position="65"/>
        <end position="137"/>
    </location>
</feature>
<evidence type="ECO:0000313" key="4">
    <source>
        <dbReference type="Proteomes" id="UP001196843"/>
    </source>
</evidence>
<dbReference type="Gene3D" id="3.40.920.10">
    <property type="entry name" value="Pyruvate-ferredoxin oxidoreductase, PFOR, domain III"/>
    <property type="match status" value="1"/>
</dbReference>